<evidence type="ECO:0000259" key="1">
    <source>
        <dbReference type="Pfam" id="PF07238"/>
    </source>
</evidence>
<dbReference type="InterPro" id="IPR009875">
    <property type="entry name" value="PilZ_domain"/>
</dbReference>
<dbReference type="AlphaFoldDB" id="A0A3P1SSU8"/>
<dbReference type="Proteomes" id="UP000267535">
    <property type="component" value="Unassembled WGS sequence"/>
</dbReference>
<evidence type="ECO:0000313" key="2">
    <source>
        <dbReference type="EMBL" id="RRC99685.1"/>
    </source>
</evidence>
<name>A0A3P1SSU8_9GAMM</name>
<dbReference type="GO" id="GO:0035438">
    <property type="term" value="F:cyclic-di-GMP binding"/>
    <property type="evidence" value="ECO:0007669"/>
    <property type="project" value="InterPro"/>
</dbReference>
<protein>
    <submittedName>
        <fullName evidence="2">PilZ domain-containing protein</fullName>
    </submittedName>
</protein>
<gene>
    <name evidence="2" type="ORF">EHS89_09345</name>
</gene>
<feature type="domain" description="PilZ" evidence="1">
    <location>
        <begin position="6"/>
        <end position="113"/>
    </location>
</feature>
<keyword evidence="3" id="KW-1185">Reference proteome</keyword>
<comment type="caution">
    <text evidence="2">The sequence shown here is derived from an EMBL/GenBank/DDBJ whole genome shotgun (WGS) entry which is preliminary data.</text>
</comment>
<dbReference type="SUPFAM" id="SSF141371">
    <property type="entry name" value="PilZ domain-like"/>
    <property type="match status" value="1"/>
</dbReference>
<accession>A0A3P1SSU8</accession>
<dbReference type="EMBL" id="RQXV01000004">
    <property type="protein sequence ID" value="RRC99685.1"/>
    <property type="molecule type" value="Genomic_DNA"/>
</dbReference>
<organism evidence="2 3">
    <name type="scientific">Amphritea balenae</name>
    <dbReference type="NCBI Taxonomy" id="452629"/>
    <lineage>
        <taxon>Bacteria</taxon>
        <taxon>Pseudomonadati</taxon>
        <taxon>Pseudomonadota</taxon>
        <taxon>Gammaproteobacteria</taxon>
        <taxon>Oceanospirillales</taxon>
        <taxon>Oceanospirillaceae</taxon>
        <taxon>Amphritea</taxon>
    </lineage>
</organism>
<dbReference type="OrthoDB" id="5567283at2"/>
<dbReference type="Gene3D" id="2.40.10.220">
    <property type="entry name" value="predicted glycosyltransferase like domains"/>
    <property type="match status" value="1"/>
</dbReference>
<evidence type="ECO:0000313" key="3">
    <source>
        <dbReference type="Proteomes" id="UP000267535"/>
    </source>
</evidence>
<proteinExistence type="predicted"/>
<dbReference type="Pfam" id="PF07238">
    <property type="entry name" value="PilZ"/>
    <property type="match status" value="1"/>
</dbReference>
<sequence>MVLSDNRLHPRVATDISVKVGIPGDNSGARIIDISLGGITISGSDELAQVLTLDQENPSVIREHVISFSLPSSEFSEVCRLVNIRRLSQSKFEFGMKFVDLNSRDVASISDYINNHVL</sequence>
<reference evidence="2 3" key="1">
    <citation type="submission" date="2018-11" db="EMBL/GenBank/DDBJ databases">
        <title>The draft genome sequence of Amphritea balenae JAMM 1525T.</title>
        <authorList>
            <person name="Fang Z."/>
            <person name="Zhang Y."/>
            <person name="Han X."/>
        </authorList>
    </citation>
    <scope>NUCLEOTIDE SEQUENCE [LARGE SCALE GENOMIC DNA]</scope>
    <source>
        <strain evidence="2 3">JAMM 1525</strain>
    </source>
</reference>